<dbReference type="Proteomes" id="UP000002608">
    <property type="component" value="Chromosome"/>
</dbReference>
<gene>
    <name evidence="1" type="ordered locus">Spea_2432</name>
</gene>
<dbReference type="HOGENOM" id="CLU_1365417_0_0_6"/>
<reference evidence="1 2" key="1">
    <citation type="submission" date="2007-10" db="EMBL/GenBank/DDBJ databases">
        <title>Complete sequence of Shewanella pealeana ATCC 700345.</title>
        <authorList>
            <consortium name="US DOE Joint Genome Institute"/>
            <person name="Copeland A."/>
            <person name="Lucas S."/>
            <person name="Lapidus A."/>
            <person name="Barry K."/>
            <person name="Glavina del Rio T."/>
            <person name="Dalin E."/>
            <person name="Tice H."/>
            <person name="Pitluck S."/>
            <person name="Chertkov O."/>
            <person name="Brettin T."/>
            <person name="Bruce D."/>
            <person name="Detter J.C."/>
            <person name="Han C."/>
            <person name="Schmutz J."/>
            <person name="Larimer F."/>
            <person name="Land M."/>
            <person name="Hauser L."/>
            <person name="Kyrpides N."/>
            <person name="Kim E."/>
            <person name="Zhao J.-S.Z."/>
            <person name="Manno D."/>
            <person name="Hawari J."/>
            <person name="Richardson P."/>
        </authorList>
    </citation>
    <scope>NUCLEOTIDE SEQUENCE [LARGE SCALE GENOMIC DNA]</scope>
    <source>
        <strain evidence="2">ATCC 700345 / ANG-SQ1</strain>
    </source>
</reference>
<dbReference type="STRING" id="398579.Spea_2432"/>
<dbReference type="EMBL" id="CP000851">
    <property type="protein sequence ID" value="ABV87752.1"/>
    <property type="molecule type" value="Genomic_DNA"/>
</dbReference>
<keyword evidence="2" id="KW-1185">Reference proteome</keyword>
<protein>
    <submittedName>
        <fullName evidence="1">Uncharacterized protein</fullName>
    </submittedName>
</protein>
<dbReference type="AlphaFoldDB" id="A8H5B5"/>
<dbReference type="KEGG" id="spl:Spea_2432"/>
<sequence>MLFRGSGAILYQILPIKRPTTVKQYFSILITCSITMLSGCVTQNTSITSGDETTAHHWIVNQQHDYTVSAVGTAVRDNGTEMIAQIKNYLDGRHSVKLVENIGSCNANEQVPHTVESIILVGHKYMRVVSNNYCMDGELSAEYVFSSGFSKIEDQKLNSITYALFNGLEVAGVTFESTGVKKVIDALVESDAILRSVNKT</sequence>
<proteinExistence type="predicted"/>
<evidence type="ECO:0000313" key="1">
    <source>
        <dbReference type="EMBL" id="ABV87752.1"/>
    </source>
</evidence>
<organism evidence="1 2">
    <name type="scientific">Shewanella pealeana (strain ATCC 700345 / ANG-SQ1)</name>
    <dbReference type="NCBI Taxonomy" id="398579"/>
    <lineage>
        <taxon>Bacteria</taxon>
        <taxon>Pseudomonadati</taxon>
        <taxon>Pseudomonadota</taxon>
        <taxon>Gammaproteobacteria</taxon>
        <taxon>Alteromonadales</taxon>
        <taxon>Shewanellaceae</taxon>
        <taxon>Shewanella</taxon>
    </lineage>
</organism>
<name>A8H5B5_SHEPA</name>
<accession>A8H5B5</accession>
<evidence type="ECO:0000313" key="2">
    <source>
        <dbReference type="Proteomes" id="UP000002608"/>
    </source>
</evidence>